<protein>
    <submittedName>
        <fullName evidence="1">Uncharacterized protein</fullName>
    </submittedName>
</protein>
<dbReference type="InParanoid" id="K2RU16"/>
<gene>
    <name evidence="1" type="ORF">MPH_06644</name>
</gene>
<evidence type="ECO:0000313" key="2">
    <source>
        <dbReference type="Proteomes" id="UP000007129"/>
    </source>
</evidence>
<sequence>MRIPLMHCPLAALHAAALPRTIDRLSPPAVARFAHASAACMGNLCLAARTGTSIPLRLAITSAPMPQKGRMAVLLAVELVSLNAVTASTLRATTVLTKWTMKMRLTSGMEAMMTMRMTWVSTMTTKIPWAMTSQMTRSTSSRRAV</sequence>
<accession>K2RU16</accession>
<dbReference type="Proteomes" id="UP000007129">
    <property type="component" value="Unassembled WGS sequence"/>
</dbReference>
<dbReference type="VEuPathDB" id="FungiDB:MPH_06644"/>
<evidence type="ECO:0000313" key="1">
    <source>
        <dbReference type="EMBL" id="EKG16207.1"/>
    </source>
</evidence>
<comment type="caution">
    <text evidence="1">The sequence shown here is derived from an EMBL/GenBank/DDBJ whole genome shotgun (WGS) entry which is preliminary data.</text>
</comment>
<dbReference type="EMBL" id="AHHD01000284">
    <property type="protein sequence ID" value="EKG16207.1"/>
    <property type="molecule type" value="Genomic_DNA"/>
</dbReference>
<dbReference type="AlphaFoldDB" id="K2RU16"/>
<name>K2RU16_MACPH</name>
<proteinExistence type="predicted"/>
<dbReference type="HOGENOM" id="CLU_1787198_0_0_1"/>
<organism evidence="1 2">
    <name type="scientific">Macrophomina phaseolina (strain MS6)</name>
    <name type="common">Charcoal rot fungus</name>
    <dbReference type="NCBI Taxonomy" id="1126212"/>
    <lineage>
        <taxon>Eukaryota</taxon>
        <taxon>Fungi</taxon>
        <taxon>Dikarya</taxon>
        <taxon>Ascomycota</taxon>
        <taxon>Pezizomycotina</taxon>
        <taxon>Dothideomycetes</taxon>
        <taxon>Dothideomycetes incertae sedis</taxon>
        <taxon>Botryosphaeriales</taxon>
        <taxon>Botryosphaeriaceae</taxon>
        <taxon>Macrophomina</taxon>
    </lineage>
</organism>
<reference evidence="1 2" key="1">
    <citation type="journal article" date="2012" name="BMC Genomics">
        <title>Tools to kill: Genome of one of the most destructive plant pathogenic fungi Macrophomina phaseolina.</title>
        <authorList>
            <person name="Islam M.S."/>
            <person name="Haque M.S."/>
            <person name="Islam M.M."/>
            <person name="Emdad E.M."/>
            <person name="Halim A."/>
            <person name="Hossen Q.M.M."/>
            <person name="Hossain M.Z."/>
            <person name="Ahmed B."/>
            <person name="Rahim S."/>
            <person name="Rahman M.S."/>
            <person name="Alam M.M."/>
            <person name="Hou S."/>
            <person name="Wan X."/>
            <person name="Saito J.A."/>
            <person name="Alam M."/>
        </authorList>
    </citation>
    <scope>NUCLEOTIDE SEQUENCE [LARGE SCALE GENOMIC DNA]</scope>
    <source>
        <strain evidence="1 2">MS6</strain>
    </source>
</reference>